<evidence type="ECO:0000259" key="1">
    <source>
        <dbReference type="Pfam" id="PF18925"/>
    </source>
</evidence>
<evidence type="ECO:0000313" key="2">
    <source>
        <dbReference type="EMBL" id="MBS9523598.1"/>
    </source>
</evidence>
<name>A0AAP2G4M5_9BACT</name>
<sequence length="151" mass="17246">MKLLLTRAYWPNGTNGVISHQGVEVVKTIELPWRDNRRSFSCIPEGLYGLKKRYSERWGWHVMVKAVKDRSFILFHSANDALKELRGCIALVISHTGEGKGIHSVLATKRFRDLVFEALERGEEVKLQIVSQPEEALNLSITQPLWTSECI</sequence>
<dbReference type="Proteomes" id="UP001319104">
    <property type="component" value="Unassembled WGS sequence"/>
</dbReference>
<reference evidence="2 3" key="1">
    <citation type="submission" date="2021-05" db="EMBL/GenBank/DDBJ databases">
        <authorList>
            <person name="Zhang Z.D."/>
            <person name="Osman G."/>
        </authorList>
    </citation>
    <scope>NUCLEOTIDE SEQUENCE [LARGE SCALE GENOMIC DNA]</scope>
    <source>
        <strain evidence="2 3">KCTC 32217</strain>
    </source>
</reference>
<dbReference type="RefSeq" id="WP_213944484.1">
    <property type="nucleotide sequence ID" value="NZ_JAHCMY010000002.1"/>
</dbReference>
<protein>
    <recommendedName>
        <fullName evidence="1">DUF5675 domain-containing protein</fullName>
    </recommendedName>
</protein>
<dbReference type="Pfam" id="PF18925">
    <property type="entry name" value="DUF5675"/>
    <property type="match status" value="1"/>
</dbReference>
<dbReference type="AlphaFoldDB" id="A0AAP2G4M5"/>
<comment type="caution">
    <text evidence="2">The sequence shown here is derived from an EMBL/GenBank/DDBJ whole genome shotgun (WGS) entry which is preliminary data.</text>
</comment>
<organism evidence="2 3">
    <name type="scientific">Litoribacter ruber</name>
    <dbReference type="NCBI Taxonomy" id="702568"/>
    <lineage>
        <taxon>Bacteria</taxon>
        <taxon>Pseudomonadati</taxon>
        <taxon>Bacteroidota</taxon>
        <taxon>Cytophagia</taxon>
        <taxon>Cytophagales</taxon>
        <taxon>Cyclobacteriaceae</taxon>
        <taxon>Litoribacter</taxon>
    </lineage>
</organism>
<keyword evidence="3" id="KW-1185">Reference proteome</keyword>
<feature type="domain" description="DUF5675" evidence="1">
    <location>
        <begin position="5"/>
        <end position="115"/>
    </location>
</feature>
<gene>
    <name evidence="2" type="ORF">KI659_06160</name>
</gene>
<proteinExistence type="predicted"/>
<dbReference type="InterPro" id="IPR043732">
    <property type="entry name" value="DUF5675"/>
</dbReference>
<accession>A0AAP2G4M5</accession>
<evidence type="ECO:0000313" key="3">
    <source>
        <dbReference type="Proteomes" id="UP001319104"/>
    </source>
</evidence>
<dbReference type="EMBL" id="JAHCMY010000002">
    <property type="protein sequence ID" value="MBS9523598.1"/>
    <property type="molecule type" value="Genomic_DNA"/>
</dbReference>